<name>A0A2N3Q149_9PROT</name>
<keyword evidence="2" id="KW-0966">Cell projection</keyword>
<protein>
    <submittedName>
        <fullName evidence="2">Flagellar motor protein MotA</fullName>
    </submittedName>
</protein>
<dbReference type="RefSeq" id="WP_101248609.1">
    <property type="nucleotide sequence ID" value="NZ_PIUM01000001.1"/>
</dbReference>
<keyword evidence="3" id="KW-1185">Reference proteome</keyword>
<gene>
    <name evidence="2" type="ORF">CWS72_00565</name>
</gene>
<reference evidence="3" key="1">
    <citation type="submission" date="2017-12" db="EMBL/GenBank/DDBJ databases">
        <title>Draft genome sequence of Telmatospirillum siberiense 26-4b1T, an acidotolerant peatland alphaproteobacterium potentially involved in sulfur cycling.</title>
        <authorList>
            <person name="Hausmann B."/>
            <person name="Pjevac P."/>
            <person name="Schreck K."/>
            <person name="Herbold C.W."/>
            <person name="Daims H."/>
            <person name="Wagner M."/>
            <person name="Pester M."/>
            <person name="Loy A."/>
        </authorList>
    </citation>
    <scope>NUCLEOTIDE SEQUENCE [LARGE SCALE GENOMIC DNA]</scope>
    <source>
        <strain evidence="3">26-4b1</strain>
    </source>
</reference>
<keyword evidence="2" id="KW-0282">Flagellum</keyword>
<keyword evidence="1" id="KW-1133">Transmembrane helix</keyword>
<accession>A0A2N3Q149</accession>
<evidence type="ECO:0000256" key="1">
    <source>
        <dbReference type="SAM" id="Phobius"/>
    </source>
</evidence>
<dbReference type="AlphaFoldDB" id="A0A2N3Q149"/>
<feature type="transmembrane region" description="Helical" evidence="1">
    <location>
        <begin position="7"/>
        <end position="26"/>
    </location>
</feature>
<dbReference type="OrthoDB" id="9794540at2"/>
<evidence type="ECO:0000313" key="3">
    <source>
        <dbReference type="Proteomes" id="UP000233293"/>
    </source>
</evidence>
<dbReference type="Proteomes" id="UP000233293">
    <property type="component" value="Unassembled WGS sequence"/>
</dbReference>
<keyword evidence="1" id="KW-0812">Transmembrane</keyword>
<dbReference type="EMBL" id="PIUM01000001">
    <property type="protein sequence ID" value="PKU26379.1"/>
    <property type="molecule type" value="Genomic_DNA"/>
</dbReference>
<comment type="caution">
    <text evidence="2">The sequence shown here is derived from an EMBL/GenBank/DDBJ whole genome shotgun (WGS) entry which is preliminary data.</text>
</comment>
<feature type="transmembrane region" description="Helical" evidence="1">
    <location>
        <begin position="32"/>
        <end position="53"/>
    </location>
</feature>
<proteinExistence type="predicted"/>
<evidence type="ECO:0000313" key="2">
    <source>
        <dbReference type="EMBL" id="PKU26379.1"/>
    </source>
</evidence>
<feature type="transmembrane region" description="Helical" evidence="1">
    <location>
        <begin position="126"/>
        <end position="146"/>
    </location>
</feature>
<keyword evidence="1" id="KW-0472">Membrane</keyword>
<sequence length="388" mass="42075">MTNPRRFLLRMALFLGIVVLVIGVLFSGLEHAFFNNVGLNSLSLGILLVGIALNFRHVVMLGRDIRWVDAYRGGRPQEITSSSGPRLLAPLAGMLGERGDRFALSPAALRSLLDGLASRLEESREIARYFTGLMIFLGLLGTFWGLSQTVGSIGEVIRSLSISGDDVQSAFAGLKQGLDAPLTGMGTAFSTSLIGLSGSLILGFLDLQAGQAQNAFYNELEDWLSTQTKLSSNVGTGEGSDQPIPAYIQALLEQTADSLDNLQRVIARGEEGRISANANMRQLTDRLSVLADQMKTEQSLMLKLAENQLEMKPILARLAESAGSSAIDDQTRQHIRNMDAGLHRLIDDLAGGRDEMVREIRSEFKLLARTIAALAEEEPPLATPPKRT</sequence>
<keyword evidence="2" id="KW-0969">Cilium</keyword>
<organism evidence="2 3">
    <name type="scientific">Telmatospirillum siberiense</name>
    <dbReference type="NCBI Taxonomy" id="382514"/>
    <lineage>
        <taxon>Bacteria</taxon>
        <taxon>Pseudomonadati</taxon>
        <taxon>Pseudomonadota</taxon>
        <taxon>Alphaproteobacteria</taxon>
        <taxon>Rhodospirillales</taxon>
        <taxon>Rhodospirillaceae</taxon>
        <taxon>Telmatospirillum</taxon>
    </lineage>
</organism>